<sequence>MRIKSNASPDELSSPFFKSNEEFCSDFESFVANKNGKVKGNYNAWSYLIFGKISNPTNWNLTYKKSTFTSTGNLLLSSKYQSLLVLAEWETERKGTHNSEFTIRKKTRTDFLKKMVSVSLSELDFSKKYMLEMKNEKPKLIFKLTEILKPLFQSGEIYKIEHKNDKLKIEMRTEKHHFELFDKLISEI</sequence>
<comment type="caution">
    <text evidence="1">The sequence shown here is derived from an EMBL/GenBank/DDBJ whole genome shotgun (WGS) entry which is preliminary data.</text>
</comment>
<proteinExistence type="predicted"/>
<reference evidence="1 2" key="1">
    <citation type="journal article" date="2014" name="Genome Announc.">
        <title>Draft Genome Sequences of Marine Flavobacterium Algibacter lectus Strains SS8 and NR4.</title>
        <authorList>
            <person name="Takatani N."/>
            <person name="Nakanishi M."/>
            <person name="Meirelles P."/>
            <person name="Mino S."/>
            <person name="Suda W."/>
            <person name="Oshima K."/>
            <person name="Hattori M."/>
            <person name="Ohkuma M."/>
            <person name="Hosokawa M."/>
            <person name="Miyashita K."/>
            <person name="Thompson F.L."/>
            <person name="Niwa A."/>
            <person name="Sawabe T."/>
            <person name="Sawabe T."/>
        </authorList>
    </citation>
    <scope>NUCLEOTIDE SEQUENCE [LARGE SCALE GENOMIC DNA]</scope>
    <source>
        <strain evidence="1 2">JCM 19300</strain>
    </source>
</reference>
<accession>A0A090VK87</accession>
<dbReference type="OrthoDB" id="1443823at2"/>
<dbReference type="Proteomes" id="UP000029644">
    <property type="component" value="Unassembled WGS sequence"/>
</dbReference>
<protein>
    <submittedName>
        <fullName evidence="1">Uncharacterized protein</fullName>
    </submittedName>
</protein>
<organism evidence="1 2">
    <name type="scientific">Algibacter lectus</name>
    <dbReference type="NCBI Taxonomy" id="221126"/>
    <lineage>
        <taxon>Bacteria</taxon>
        <taxon>Pseudomonadati</taxon>
        <taxon>Bacteroidota</taxon>
        <taxon>Flavobacteriia</taxon>
        <taxon>Flavobacteriales</taxon>
        <taxon>Flavobacteriaceae</taxon>
        <taxon>Algibacter</taxon>
    </lineage>
</organism>
<dbReference type="RefSeq" id="WP_042507125.1">
    <property type="nucleotide sequence ID" value="NZ_BBNQ01000055.1"/>
</dbReference>
<evidence type="ECO:0000313" key="1">
    <source>
        <dbReference type="EMBL" id="GAL65170.1"/>
    </source>
</evidence>
<name>A0A090VK87_9FLAO</name>
<dbReference type="EMBL" id="BBNQ01000055">
    <property type="protein sequence ID" value="GAL65170.1"/>
    <property type="molecule type" value="Genomic_DNA"/>
</dbReference>
<evidence type="ECO:0000313" key="2">
    <source>
        <dbReference type="Proteomes" id="UP000029644"/>
    </source>
</evidence>
<dbReference type="AlphaFoldDB" id="A0A090VK87"/>
<gene>
    <name evidence="1" type="ORF">JCM19300_416</name>
</gene>